<dbReference type="AlphaFoldDB" id="A0AAD3MVX2"/>
<name>A0AAD3MVX2_LATJO</name>
<evidence type="ECO:0000313" key="2">
    <source>
        <dbReference type="EMBL" id="GLD60639.1"/>
    </source>
</evidence>
<keyword evidence="3" id="KW-1185">Reference proteome</keyword>
<evidence type="ECO:0000256" key="1">
    <source>
        <dbReference type="SAM" id="MobiDB-lite"/>
    </source>
</evidence>
<organism evidence="2 3">
    <name type="scientific">Lates japonicus</name>
    <name type="common">Japanese lates</name>
    <dbReference type="NCBI Taxonomy" id="270547"/>
    <lineage>
        <taxon>Eukaryota</taxon>
        <taxon>Metazoa</taxon>
        <taxon>Chordata</taxon>
        <taxon>Craniata</taxon>
        <taxon>Vertebrata</taxon>
        <taxon>Euteleostomi</taxon>
        <taxon>Actinopterygii</taxon>
        <taxon>Neopterygii</taxon>
        <taxon>Teleostei</taxon>
        <taxon>Neoteleostei</taxon>
        <taxon>Acanthomorphata</taxon>
        <taxon>Carangaria</taxon>
        <taxon>Carangaria incertae sedis</taxon>
        <taxon>Centropomidae</taxon>
        <taxon>Lates</taxon>
    </lineage>
</organism>
<dbReference type="Proteomes" id="UP001279410">
    <property type="component" value="Unassembled WGS sequence"/>
</dbReference>
<gene>
    <name evidence="2" type="ORF">AKAME5_001251600</name>
</gene>
<dbReference type="EMBL" id="BRZM01000042">
    <property type="protein sequence ID" value="GLD60639.1"/>
    <property type="molecule type" value="Genomic_DNA"/>
</dbReference>
<feature type="region of interest" description="Disordered" evidence="1">
    <location>
        <begin position="105"/>
        <end position="127"/>
    </location>
</feature>
<accession>A0AAD3MVX2</accession>
<proteinExistence type="predicted"/>
<reference evidence="2" key="1">
    <citation type="submission" date="2022-08" db="EMBL/GenBank/DDBJ databases">
        <title>Genome sequencing of akame (Lates japonicus).</title>
        <authorList>
            <person name="Hashiguchi Y."/>
            <person name="Takahashi H."/>
        </authorList>
    </citation>
    <scope>NUCLEOTIDE SEQUENCE</scope>
    <source>
        <strain evidence="2">Kochi</strain>
    </source>
</reference>
<sequence length="219" mass="23887">MSDIPKYCEEILWKEGTIASPACLSPASLPQPTRAVPSCSLRDQSAPPPGPFSHIPLLGRGYISSQALPALALLCVSAPQPRQQRQAEEEEGDCSRSAPPVLEEVGAARAPRLHGRSRTRAGGKRRNIKSEAVGVAARCNEEEGNTNGKLFPFILQVVLAIASTEEENAPEEPSCRLRAASLPVCLVCCRWTNGRFPTQRLKLPHCNRRRSSSEVEEER</sequence>
<protein>
    <submittedName>
        <fullName evidence="2">Zinc finger protein 423 isoform X1</fullName>
    </submittedName>
</protein>
<comment type="caution">
    <text evidence="2">The sequence shown here is derived from an EMBL/GenBank/DDBJ whole genome shotgun (WGS) entry which is preliminary data.</text>
</comment>
<evidence type="ECO:0000313" key="3">
    <source>
        <dbReference type="Proteomes" id="UP001279410"/>
    </source>
</evidence>
<feature type="compositionally biased region" description="Basic residues" evidence="1">
    <location>
        <begin position="111"/>
        <end position="127"/>
    </location>
</feature>